<feature type="signal peptide" evidence="1">
    <location>
        <begin position="1"/>
        <end position="20"/>
    </location>
</feature>
<organism evidence="2 3">
    <name type="scientific">Psychroserpens luteus</name>
    <dbReference type="NCBI Taxonomy" id="1434066"/>
    <lineage>
        <taxon>Bacteria</taxon>
        <taxon>Pseudomonadati</taxon>
        <taxon>Bacteroidota</taxon>
        <taxon>Flavobacteriia</taxon>
        <taxon>Flavobacteriales</taxon>
        <taxon>Flavobacteriaceae</taxon>
        <taxon>Psychroserpens</taxon>
    </lineage>
</organism>
<dbReference type="InterPro" id="IPR011250">
    <property type="entry name" value="OMP/PagP_B-barrel"/>
</dbReference>
<dbReference type="SUPFAM" id="SSF56925">
    <property type="entry name" value="OMPA-like"/>
    <property type="match status" value="1"/>
</dbReference>
<dbReference type="Proteomes" id="UP001597548">
    <property type="component" value="Unassembled WGS sequence"/>
</dbReference>
<comment type="caution">
    <text evidence="2">The sequence shown here is derived from an EMBL/GenBank/DDBJ whole genome shotgun (WGS) entry which is preliminary data.</text>
</comment>
<feature type="chain" id="PRO_5045222751" evidence="1">
    <location>
        <begin position="21"/>
        <end position="204"/>
    </location>
</feature>
<dbReference type="Pfam" id="PF03922">
    <property type="entry name" value="OmpW"/>
    <property type="match status" value="1"/>
</dbReference>
<sequence>MKKIIFSTILTCLFVFNTQAQDEATSNDDYSKWQARFRIISVIPSPGDDIVGADIDISTAFVPELDFTYFFTKNISAELILATTKHDVEIENGADLGHVWLLPPTLSFQYHFYADKFKPYVGAGINYTLFYGIDEGDLEDIDYENTIGFSLQTGLDYSLNEKWFLNLDIKKIFLKTDVTVNNAPEDVEVEINPLVIGFGVGMKF</sequence>
<dbReference type="EMBL" id="JBHUOS010000016">
    <property type="protein sequence ID" value="MFD2917975.1"/>
    <property type="molecule type" value="Genomic_DNA"/>
</dbReference>
<name>A0ABW5ZZW1_9FLAO</name>
<dbReference type="Gene3D" id="2.40.160.20">
    <property type="match status" value="1"/>
</dbReference>
<keyword evidence="3" id="KW-1185">Reference proteome</keyword>
<accession>A0ABW5ZZW1</accession>
<dbReference type="PANTHER" id="PTHR36920:SF1">
    <property type="entry name" value="OUTER MEMBRANE PROTEIN W"/>
    <property type="match status" value="1"/>
</dbReference>
<keyword evidence="1" id="KW-0732">Signal</keyword>
<evidence type="ECO:0000313" key="3">
    <source>
        <dbReference type="Proteomes" id="UP001597548"/>
    </source>
</evidence>
<protein>
    <submittedName>
        <fullName evidence="2">OmpW family protein</fullName>
    </submittedName>
</protein>
<evidence type="ECO:0000313" key="2">
    <source>
        <dbReference type="EMBL" id="MFD2917975.1"/>
    </source>
</evidence>
<dbReference type="InterPro" id="IPR005618">
    <property type="entry name" value="OMPW"/>
</dbReference>
<reference evidence="3" key="1">
    <citation type="journal article" date="2019" name="Int. J. Syst. Evol. Microbiol.">
        <title>The Global Catalogue of Microorganisms (GCM) 10K type strain sequencing project: providing services to taxonomists for standard genome sequencing and annotation.</title>
        <authorList>
            <consortium name="The Broad Institute Genomics Platform"/>
            <consortium name="The Broad Institute Genome Sequencing Center for Infectious Disease"/>
            <person name="Wu L."/>
            <person name="Ma J."/>
        </authorList>
    </citation>
    <scope>NUCLEOTIDE SEQUENCE [LARGE SCALE GENOMIC DNA]</scope>
    <source>
        <strain evidence="3">KCTC 32514</strain>
    </source>
</reference>
<dbReference type="PANTHER" id="PTHR36920">
    <property type="match status" value="1"/>
</dbReference>
<gene>
    <name evidence="2" type="ORF">ACFS29_20145</name>
</gene>
<dbReference type="RefSeq" id="WP_194506818.1">
    <property type="nucleotide sequence ID" value="NZ_JADILU010000002.1"/>
</dbReference>
<proteinExistence type="predicted"/>
<evidence type="ECO:0000256" key="1">
    <source>
        <dbReference type="SAM" id="SignalP"/>
    </source>
</evidence>